<comment type="catalytic activity">
    <reaction evidence="8">
        <text>L-seryl-[protein] + ATP = O-phospho-L-seryl-[protein] + ADP + H(+)</text>
        <dbReference type="Rhea" id="RHEA:17989"/>
        <dbReference type="Rhea" id="RHEA-COMP:9863"/>
        <dbReference type="Rhea" id="RHEA-COMP:11604"/>
        <dbReference type="ChEBI" id="CHEBI:15378"/>
        <dbReference type="ChEBI" id="CHEBI:29999"/>
        <dbReference type="ChEBI" id="CHEBI:30616"/>
        <dbReference type="ChEBI" id="CHEBI:83421"/>
        <dbReference type="ChEBI" id="CHEBI:456216"/>
        <dbReference type="EC" id="2.7.11.1"/>
    </reaction>
</comment>
<dbReference type="Pfam" id="PF00130">
    <property type="entry name" value="C1_1"/>
    <property type="match status" value="1"/>
</dbReference>
<dbReference type="FunCoup" id="A0A1X7VIX8">
    <property type="interactions" value="51"/>
</dbReference>
<dbReference type="SMART" id="SM00109">
    <property type="entry name" value="C1"/>
    <property type="match status" value="1"/>
</dbReference>
<feature type="compositionally biased region" description="Basic residues" evidence="9">
    <location>
        <begin position="712"/>
        <end position="723"/>
    </location>
</feature>
<evidence type="ECO:0000256" key="1">
    <source>
        <dbReference type="ARBA" id="ARBA00022679"/>
    </source>
</evidence>
<name>A0A1X7VIX8_AMPQE</name>
<evidence type="ECO:0000256" key="3">
    <source>
        <dbReference type="ARBA" id="ARBA00022741"/>
    </source>
</evidence>
<feature type="region of interest" description="Disordered" evidence="9">
    <location>
        <begin position="440"/>
        <end position="478"/>
    </location>
</feature>
<evidence type="ECO:0000256" key="4">
    <source>
        <dbReference type="ARBA" id="ARBA00022777"/>
    </source>
</evidence>
<proteinExistence type="predicted"/>
<feature type="compositionally biased region" description="Low complexity" evidence="9">
    <location>
        <begin position="724"/>
        <end position="739"/>
    </location>
</feature>
<dbReference type="STRING" id="400682.A0A1X7VIX8"/>
<feature type="domain" description="Protein kinase" evidence="10">
    <location>
        <begin position="939"/>
        <end position="1226"/>
    </location>
</feature>
<feature type="region of interest" description="Disordered" evidence="9">
    <location>
        <begin position="654"/>
        <end position="757"/>
    </location>
</feature>
<dbReference type="PROSITE" id="PS00479">
    <property type="entry name" value="ZF_DAG_PE_1"/>
    <property type="match status" value="1"/>
</dbReference>
<dbReference type="InParanoid" id="A0A1X7VIX8"/>
<evidence type="ECO:0000256" key="8">
    <source>
        <dbReference type="ARBA" id="ARBA00048679"/>
    </source>
</evidence>
<dbReference type="EnsemblMetazoa" id="XM_019993171.1">
    <property type="protein sequence ID" value="XP_019848730.1"/>
    <property type="gene ID" value="LOC109580226"/>
</dbReference>
<dbReference type="GO" id="GO:0046872">
    <property type="term" value="F:metal ion binding"/>
    <property type="evidence" value="ECO:0007669"/>
    <property type="project" value="UniProtKB-KW"/>
</dbReference>
<feature type="region of interest" description="Disordered" evidence="9">
    <location>
        <begin position="212"/>
        <end position="273"/>
    </location>
</feature>
<dbReference type="eggNOG" id="KOG0193">
    <property type="taxonomic scope" value="Eukaryota"/>
</dbReference>
<feature type="compositionally biased region" description="Low complexity" evidence="9">
    <location>
        <begin position="235"/>
        <end position="252"/>
    </location>
</feature>
<keyword evidence="4" id="KW-0418">Kinase</keyword>
<feature type="compositionally biased region" description="Polar residues" evidence="9">
    <location>
        <begin position="662"/>
        <end position="671"/>
    </location>
</feature>
<dbReference type="PROSITE" id="PS50011">
    <property type="entry name" value="PROTEIN_KINASE_DOM"/>
    <property type="match status" value="1"/>
</dbReference>
<dbReference type="Pfam" id="PF07714">
    <property type="entry name" value="PK_Tyr_Ser-Thr"/>
    <property type="match status" value="1"/>
</dbReference>
<organism evidence="12">
    <name type="scientific">Amphimedon queenslandica</name>
    <name type="common">Sponge</name>
    <dbReference type="NCBI Taxonomy" id="400682"/>
    <lineage>
        <taxon>Eukaryota</taxon>
        <taxon>Metazoa</taxon>
        <taxon>Porifera</taxon>
        <taxon>Demospongiae</taxon>
        <taxon>Heteroscleromorpha</taxon>
        <taxon>Haplosclerida</taxon>
        <taxon>Niphatidae</taxon>
        <taxon>Amphimedon</taxon>
    </lineage>
</organism>
<keyword evidence="2" id="KW-0479">Metal-binding</keyword>
<dbReference type="PANTHER" id="PTHR44329">
    <property type="entry name" value="SERINE/THREONINE-PROTEIN KINASE TNNI3K-RELATED"/>
    <property type="match status" value="1"/>
</dbReference>
<evidence type="ECO:0000259" key="11">
    <source>
        <dbReference type="PROSITE" id="PS50081"/>
    </source>
</evidence>
<keyword evidence="13" id="KW-1185">Reference proteome</keyword>
<dbReference type="InterPro" id="IPR046933">
    <property type="entry name" value="SAM_KSR1_N_sf"/>
</dbReference>
<reference evidence="12" key="2">
    <citation type="submission" date="2017-05" db="UniProtKB">
        <authorList>
            <consortium name="EnsemblMetazoa"/>
        </authorList>
    </citation>
    <scope>IDENTIFICATION</scope>
</reference>
<dbReference type="Gene3D" id="3.30.200.20">
    <property type="entry name" value="Phosphorylase Kinase, domain 1"/>
    <property type="match status" value="1"/>
</dbReference>
<feature type="region of interest" description="Disordered" evidence="9">
    <location>
        <begin position="321"/>
        <end position="341"/>
    </location>
</feature>
<dbReference type="AlphaFoldDB" id="A0A1X7VIX8"/>
<comment type="catalytic activity">
    <reaction evidence="7">
        <text>L-threonyl-[protein] + ATP = O-phospho-L-threonyl-[protein] + ADP + H(+)</text>
        <dbReference type="Rhea" id="RHEA:46608"/>
        <dbReference type="Rhea" id="RHEA-COMP:11060"/>
        <dbReference type="Rhea" id="RHEA-COMP:11605"/>
        <dbReference type="ChEBI" id="CHEBI:15378"/>
        <dbReference type="ChEBI" id="CHEBI:30013"/>
        <dbReference type="ChEBI" id="CHEBI:30616"/>
        <dbReference type="ChEBI" id="CHEBI:61977"/>
        <dbReference type="ChEBI" id="CHEBI:456216"/>
        <dbReference type="EC" id="2.7.11.1"/>
    </reaction>
</comment>
<feature type="region of interest" description="Disordered" evidence="9">
    <location>
        <begin position="887"/>
        <end position="915"/>
    </location>
</feature>
<evidence type="ECO:0000256" key="2">
    <source>
        <dbReference type="ARBA" id="ARBA00022723"/>
    </source>
</evidence>
<sequence>MSATTATAVYSSSIGQTQDDKKDLFSVTKGKMKVQQRMIDLTARELESTRVSSQSIPSDGSSDALKENIVLVENKLMKLFSRQLMHKHICLKELINAGGVSHFDFEQTNDELDSLISFKMFLTVTGLEELSVKSLSSEKEKLSVDRLFQMTPQELQYLFSRLEITARDCHKLVSLLDLMSLYYEKWEKGENPPPGLYDVRRNSSSGRLNSLTSLESRKDSTSSHTISPPAGNHGSRSSTPLTPLTPSSTQSPFQGLVHQNSTPSIPTHSVPYDNIRSTSSCGCGGHALSESSGQHLSSSMSSLGSDLGLHVAHSNETTHLPTASNQSHDVYQTTPPAPPTYSSSLRAKKKIGHTRSHSNPPLANLIMPEAVPENSVPEYRSPSPPYYNGHAPPTRTGSHPSIIHNSIANSNQSLANSTSTKSHPQVRRLMAGNYNFSRSISTDLGDVQPDPPLRSNSEASSVQSASPRQRRLSKEVGTSTSMVDLPLIQCSVEQSEFPSSSVKSHSVPRLANLTINTTTGDHNSTSVPTSPRIPTNYNPTGVMGHKIDHRFINHIFFGVQECDYCKKSMVVSGYRCRYCKSKFHKNCSKLAPPICGLPKYFLNYARQHFMMSPSHESVYQVNKTGHLTSSGEYGSCNTPTPSSEQLREETFFIHDLNREPSKNQFSPVTSTKRPHPPAPSSPAHDHAPFSSSHSTSRLEVPQLFLPGVRSHSNYRHPHHHRVPPHSTSSSPSTSSQSSPCLTPMSPRSPLDPPVEYSGFNSLHRSIAIVLSTDDNTSSTDEEGDGPDGEFYEGSEGFTSDSSNSSFNEVGLVGPAHNRGLKLPSRGIAAQSLPNLLMAERRQSRGGGANGEGLYATSEDNLQSWYDRKPSLSGTISTADSKTSTLVGSIMEGSDDDDDSYADSEGVGSSGGLDEPEVNKYRIRHRNSVVDEWIIPYNDLKLLEKLGSGPVAEVYKGYWHGEVAVKRFVLPNATPKQINKFREEVAVLKKIRHENLALFMGVCLTTPNLAIITSYCKGYTLYKLLHYWSEAFSLERLANIGRQIAQAMGYLHARGIIHKGLNTKNIFLEKRDQKEKVIITDMGLSSLSSLLYDNTTSKGGVVTFPRAQLYSLAPEIIRKISPTPVVQIDQEPYSYNYATDVYAFGTILYELITKRFPFSTDSLGFAYEFEVVIFLVGHGHRQPFKGETPKKLKDIVWECWSHQPQDRPPFSDLQERLARLCRKHTPITRSPSHPINLSKSVDNLLHI</sequence>
<dbReference type="KEGG" id="aqu:109580226"/>
<dbReference type="PANTHER" id="PTHR44329:SF253">
    <property type="entry name" value="KINASE SUPPRESSOR OF RAS 2"/>
    <property type="match status" value="1"/>
</dbReference>
<feature type="domain" description="Phorbol-ester/DAG-type" evidence="11">
    <location>
        <begin position="548"/>
        <end position="595"/>
    </location>
</feature>
<evidence type="ECO:0000259" key="10">
    <source>
        <dbReference type="PROSITE" id="PS50011"/>
    </source>
</evidence>
<evidence type="ECO:0000256" key="6">
    <source>
        <dbReference type="ARBA" id="ARBA00022840"/>
    </source>
</evidence>
<accession>A0A1X7VIX8</accession>
<dbReference type="InterPro" id="IPR000719">
    <property type="entry name" value="Prot_kinase_dom"/>
</dbReference>
<feature type="compositionally biased region" description="Polar residues" evidence="9">
    <location>
        <begin position="321"/>
        <end position="332"/>
    </location>
</feature>
<dbReference type="GO" id="GO:0005524">
    <property type="term" value="F:ATP binding"/>
    <property type="evidence" value="ECO:0007669"/>
    <property type="project" value="UniProtKB-KW"/>
</dbReference>
<feature type="compositionally biased region" description="Acidic residues" evidence="9">
    <location>
        <begin position="779"/>
        <end position="792"/>
    </location>
</feature>
<dbReference type="InterPro" id="IPR046349">
    <property type="entry name" value="C1-like_sf"/>
</dbReference>
<keyword evidence="5" id="KW-0862">Zinc</keyword>
<feature type="region of interest" description="Disordered" evidence="9">
    <location>
        <begin position="770"/>
        <end position="810"/>
    </location>
</feature>
<keyword evidence="1" id="KW-0808">Transferase</keyword>
<dbReference type="InterPro" id="IPR011009">
    <property type="entry name" value="Kinase-like_dom_sf"/>
</dbReference>
<dbReference type="FunFam" id="3.30.200.20:FF:000034">
    <property type="entry name" value="Kinase suppressor of Ras 1"/>
    <property type="match status" value="1"/>
</dbReference>
<dbReference type="SUPFAM" id="SSF56112">
    <property type="entry name" value="Protein kinase-like (PK-like)"/>
    <property type="match status" value="1"/>
</dbReference>
<feature type="region of interest" description="Disordered" evidence="9">
    <location>
        <begin position="515"/>
        <end position="537"/>
    </location>
</feature>
<evidence type="ECO:0000313" key="13">
    <source>
        <dbReference type="Proteomes" id="UP000007879"/>
    </source>
</evidence>
<keyword evidence="3" id="KW-0547">Nucleotide-binding</keyword>
<dbReference type="PROSITE" id="PS50081">
    <property type="entry name" value="ZF_DAG_PE_2"/>
    <property type="match status" value="1"/>
</dbReference>
<evidence type="ECO:0000256" key="5">
    <source>
        <dbReference type="ARBA" id="ARBA00022833"/>
    </source>
</evidence>
<reference evidence="13" key="1">
    <citation type="journal article" date="2010" name="Nature">
        <title>The Amphimedon queenslandica genome and the evolution of animal complexity.</title>
        <authorList>
            <person name="Srivastava M."/>
            <person name="Simakov O."/>
            <person name="Chapman J."/>
            <person name="Fahey B."/>
            <person name="Gauthier M.E."/>
            <person name="Mitros T."/>
            <person name="Richards G.S."/>
            <person name="Conaco C."/>
            <person name="Dacre M."/>
            <person name="Hellsten U."/>
            <person name="Larroux C."/>
            <person name="Putnam N.H."/>
            <person name="Stanke M."/>
            <person name="Adamska M."/>
            <person name="Darling A."/>
            <person name="Degnan S.M."/>
            <person name="Oakley T.H."/>
            <person name="Plachetzki D.C."/>
            <person name="Zhai Y."/>
            <person name="Adamski M."/>
            <person name="Calcino A."/>
            <person name="Cummins S.F."/>
            <person name="Goodstein D.M."/>
            <person name="Harris C."/>
            <person name="Jackson D.J."/>
            <person name="Leys S.P."/>
            <person name="Shu S."/>
            <person name="Woodcroft B.J."/>
            <person name="Vervoort M."/>
            <person name="Kosik K.S."/>
            <person name="Manning G."/>
            <person name="Degnan B.M."/>
            <person name="Rokhsar D.S."/>
        </authorList>
    </citation>
    <scope>NUCLEOTIDE SEQUENCE [LARGE SCALE GENOMIC DNA]</scope>
</reference>
<dbReference type="EnsemblMetazoa" id="Aqu2.1.39744_001">
    <property type="protein sequence ID" value="Aqu2.1.39744_001"/>
    <property type="gene ID" value="Aqu2.1.39744"/>
</dbReference>
<dbReference type="Gene3D" id="6.10.140.1120">
    <property type="match status" value="1"/>
</dbReference>
<keyword evidence="6" id="KW-0067">ATP-binding</keyword>
<protein>
    <submittedName>
        <fullName evidence="12">Uncharacterized protein</fullName>
    </submittedName>
</protein>
<dbReference type="InterPro" id="IPR002219">
    <property type="entry name" value="PKC_DAG/PE"/>
</dbReference>
<feature type="compositionally biased region" description="Acidic residues" evidence="9">
    <location>
        <begin position="892"/>
        <end position="901"/>
    </location>
</feature>
<evidence type="ECO:0000256" key="9">
    <source>
        <dbReference type="SAM" id="MobiDB-lite"/>
    </source>
</evidence>
<evidence type="ECO:0000256" key="7">
    <source>
        <dbReference type="ARBA" id="ARBA00047899"/>
    </source>
</evidence>
<feature type="compositionally biased region" description="Polar residues" evidence="9">
    <location>
        <begin position="257"/>
        <end position="267"/>
    </location>
</feature>
<dbReference type="SUPFAM" id="SSF57889">
    <property type="entry name" value="Cysteine-rich domain"/>
    <property type="match status" value="1"/>
</dbReference>
<feature type="compositionally biased region" description="Low complexity" evidence="9">
    <location>
        <begin position="455"/>
        <end position="466"/>
    </location>
</feature>
<feature type="compositionally biased region" description="Polar residues" evidence="9">
    <location>
        <begin position="796"/>
        <end position="807"/>
    </location>
</feature>
<dbReference type="OrthoDB" id="774951at2759"/>
<dbReference type="GO" id="GO:0004674">
    <property type="term" value="F:protein serine/threonine kinase activity"/>
    <property type="evidence" value="ECO:0007669"/>
    <property type="project" value="UniProtKB-EC"/>
</dbReference>
<dbReference type="InterPro" id="IPR001245">
    <property type="entry name" value="Ser-Thr/Tyr_kinase_cat_dom"/>
</dbReference>
<evidence type="ECO:0000313" key="12">
    <source>
        <dbReference type="EnsemblMetazoa" id="Aqu2.1.39744_001"/>
    </source>
</evidence>
<dbReference type="Gene3D" id="1.10.510.10">
    <property type="entry name" value="Transferase(Phosphotransferase) domain 1"/>
    <property type="match status" value="1"/>
</dbReference>
<dbReference type="CDD" id="cd20812">
    <property type="entry name" value="C1_KSR"/>
    <property type="match status" value="1"/>
</dbReference>
<dbReference type="Gene3D" id="3.30.60.20">
    <property type="match status" value="1"/>
</dbReference>
<dbReference type="InterPro" id="IPR051681">
    <property type="entry name" value="Ser/Thr_Kinases-Pseudokinases"/>
</dbReference>
<dbReference type="Proteomes" id="UP000007879">
    <property type="component" value="Unassembled WGS sequence"/>
</dbReference>
<gene>
    <name evidence="12" type="primary">109580226</name>
</gene>